<gene>
    <name evidence="1" type="ORF">FEJ81_15280</name>
</gene>
<dbReference type="EMBL" id="CP040330">
    <property type="protein sequence ID" value="QCS43645.1"/>
    <property type="molecule type" value="Genomic_DNA"/>
</dbReference>
<sequence>MSDRNKLTTPTDLKILNILATGRRHNPRTIAHKLDREKDYMGTRLRFLRDLGYLQYAVTDNTSIFEITERGLVAAWHADQYVRDHHDTFHEATLSSWEHQPENEFLPDIVWVDTEEKYGFIALNEQDVVVPSEIGDSPDELPYDYEKQGIRPEYTGEILYRMYWHGFAERVGGIEAYRITDRGELVHELITEENVTDPVELTQHVRDTYSDDEKERLDRLNRAREIIGIDP</sequence>
<dbReference type="InterPro" id="IPR036388">
    <property type="entry name" value="WH-like_DNA-bd_sf"/>
</dbReference>
<dbReference type="InterPro" id="IPR036390">
    <property type="entry name" value="WH_DNA-bd_sf"/>
</dbReference>
<dbReference type="AlphaFoldDB" id="A0A4P8WK52"/>
<proteinExistence type="predicted"/>
<protein>
    <submittedName>
        <fullName evidence="1">Uncharacterized protein</fullName>
    </submittedName>
</protein>
<reference evidence="2" key="1">
    <citation type="submission" date="2019-05" db="EMBL/GenBank/DDBJ databases">
        <title>Genome sequence and methylation pattern of the halophilic Archaeon Natrinema versiforme BOL5-4.</title>
        <authorList>
            <person name="DasSarma P."/>
            <person name="Anton B.P."/>
            <person name="DasSarma S.L."/>
            <person name="Martinez F.L."/>
            <person name="Guzman D."/>
            <person name="Roberts R.J."/>
            <person name="DasSarma S."/>
        </authorList>
    </citation>
    <scope>NUCLEOTIDE SEQUENCE [LARGE SCALE GENOMIC DNA]</scope>
    <source>
        <strain evidence="2">BOL5-4</strain>
    </source>
</reference>
<dbReference type="Proteomes" id="UP000302218">
    <property type="component" value="Chromosome"/>
</dbReference>
<evidence type="ECO:0000313" key="1">
    <source>
        <dbReference type="EMBL" id="QCS43645.1"/>
    </source>
</evidence>
<dbReference type="RefSeq" id="WP_138246098.1">
    <property type="nucleotide sequence ID" value="NZ_CP040330.1"/>
</dbReference>
<dbReference type="GeneID" id="40266663"/>
<dbReference type="Gene3D" id="1.10.10.10">
    <property type="entry name" value="Winged helix-like DNA-binding domain superfamily/Winged helix DNA-binding domain"/>
    <property type="match status" value="1"/>
</dbReference>
<organism evidence="1 2">
    <name type="scientific">Natrinema versiforme</name>
    <dbReference type="NCBI Taxonomy" id="88724"/>
    <lineage>
        <taxon>Archaea</taxon>
        <taxon>Methanobacteriati</taxon>
        <taxon>Methanobacteriota</taxon>
        <taxon>Stenosarchaea group</taxon>
        <taxon>Halobacteria</taxon>
        <taxon>Halobacteriales</taxon>
        <taxon>Natrialbaceae</taxon>
        <taxon>Natrinema</taxon>
    </lineage>
</organism>
<accession>A0A4P8WK52</accession>
<dbReference type="SUPFAM" id="SSF46785">
    <property type="entry name" value="Winged helix' DNA-binding domain"/>
    <property type="match status" value="1"/>
</dbReference>
<dbReference type="KEGG" id="nvr:FEJ81_15280"/>
<evidence type="ECO:0000313" key="2">
    <source>
        <dbReference type="Proteomes" id="UP000302218"/>
    </source>
</evidence>
<name>A0A4P8WK52_9EURY</name>